<evidence type="ECO:0000259" key="1">
    <source>
        <dbReference type="Pfam" id="PF03061"/>
    </source>
</evidence>
<feature type="domain" description="Thioesterase" evidence="1">
    <location>
        <begin position="54"/>
        <end position="131"/>
    </location>
</feature>
<dbReference type="Proteomes" id="UP000198824">
    <property type="component" value="Unassembled WGS sequence"/>
</dbReference>
<dbReference type="AlphaFoldDB" id="A0A1I6LE09"/>
<sequence>MSGAAATSPGWTIWALQQPDSFNSVLGPLQVRPEPPRGARVRIVPGSVHANLHGGFHGGAVMTLVDVALFATADVCGVPHVTHATTVDCSVQFMSAMSVHAPIECATEILRETGRLLFMRGLVTQEGVDTPCASFTATVRKGSPRT</sequence>
<name>A0A1I6LE09_9SPHN</name>
<dbReference type="SUPFAM" id="SSF54637">
    <property type="entry name" value="Thioesterase/thiol ester dehydrase-isomerase"/>
    <property type="match status" value="1"/>
</dbReference>
<dbReference type="InterPro" id="IPR029069">
    <property type="entry name" value="HotDog_dom_sf"/>
</dbReference>
<accession>A0A1I6LE09</accession>
<dbReference type="CDD" id="cd03443">
    <property type="entry name" value="PaaI_thioesterase"/>
    <property type="match status" value="1"/>
</dbReference>
<reference evidence="2 3" key="1">
    <citation type="submission" date="2016-10" db="EMBL/GenBank/DDBJ databases">
        <authorList>
            <person name="de Groot N.N."/>
        </authorList>
    </citation>
    <scope>NUCLEOTIDE SEQUENCE [LARGE SCALE GENOMIC DNA]</scope>
    <source>
        <strain evidence="2 3">S5-249</strain>
    </source>
</reference>
<dbReference type="OrthoDB" id="5741080at2"/>
<dbReference type="EMBL" id="FOZG01000002">
    <property type="protein sequence ID" value="SFS01500.1"/>
    <property type="molecule type" value="Genomic_DNA"/>
</dbReference>
<dbReference type="InterPro" id="IPR006683">
    <property type="entry name" value="Thioestr_dom"/>
</dbReference>
<dbReference type="STRING" id="1166337.SAMN05192580_2608"/>
<gene>
    <name evidence="2" type="ORF">SAMN05192580_2608</name>
</gene>
<protein>
    <submittedName>
        <fullName evidence="2">Acyl-coenzyme A thioesterase PaaI, contains HGG motif</fullName>
    </submittedName>
</protein>
<dbReference type="RefSeq" id="WP_093315161.1">
    <property type="nucleotide sequence ID" value="NZ_FOZG01000002.1"/>
</dbReference>
<keyword evidence="3" id="KW-1185">Reference proteome</keyword>
<proteinExistence type="predicted"/>
<evidence type="ECO:0000313" key="2">
    <source>
        <dbReference type="EMBL" id="SFS01500.1"/>
    </source>
</evidence>
<organism evidence="2 3">
    <name type="scientific">Sphingomonas jatrophae</name>
    <dbReference type="NCBI Taxonomy" id="1166337"/>
    <lineage>
        <taxon>Bacteria</taxon>
        <taxon>Pseudomonadati</taxon>
        <taxon>Pseudomonadota</taxon>
        <taxon>Alphaproteobacteria</taxon>
        <taxon>Sphingomonadales</taxon>
        <taxon>Sphingomonadaceae</taxon>
        <taxon>Sphingomonas</taxon>
    </lineage>
</organism>
<dbReference type="Gene3D" id="3.10.129.10">
    <property type="entry name" value="Hotdog Thioesterase"/>
    <property type="match status" value="1"/>
</dbReference>
<dbReference type="GO" id="GO:0016790">
    <property type="term" value="F:thiolester hydrolase activity"/>
    <property type="evidence" value="ECO:0007669"/>
    <property type="project" value="UniProtKB-ARBA"/>
</dbReference>
<dbReference type="Pfam" id="PF03061">
    <property type="entry name" value="4HBT"/>
    <property type="match status" value="1"/>
</dbReference>
<evidence type="ECO:0000313" key="3">
    <source>
        <dbReference type="Proteomes" id="UP000198824"/>
    </source>
</evidence>